<gene>
    <name evidence="2" type="ORF">IFR04_007807</name>
</gene>
<dbReference type="EMBL" id="JAFJYH010000114">
    <property type="protein sequence ID" value="KAG4419031.1"/>
    <property type="molecule type" value="Genomic_DNA"/>
</dbReference>
<comment type="caution">
    <text evidence="2">The sequence shown here is derived from an EMBL/GenBank/DDBJ whole genome shotgun (WGS) entry which is preliminary data.</text>
</comment>
<protein>
    <submittedName>
        <fullName evidence="2">Uncharacterized protein</fullName>
    </submittedName>
</protein>
<evidence type="ECO:0000256" key="1">
    <source>
        <dbReference type="SAM" id="MobiDB-lite"/>
    </source>
</evidence>
<reference evidence="2" key="1">
    <citation type="submission" date="2021-02" db="EMBL/GenBank/DDBJ databases">
        <title>Genome sequence Cadophora malorum strain M34.</title>
        <authorList>
            <person name="Stefanovic E."/>
            <person name="Vu D."/>
            <person name="Scully C."/>
            <person name="Dijksterhuis J."/>
            <person name="Roader J."/>
            <person name="Houbraken J."/>
        </authorList>
    </citation>
    <scope>NUCLEOTIDE SEQUENCE</scope>
    <source>
        <strain evidence="2">M34</strain>
    </source>
</reference>
<sequence>MKMPQYHNSLSPTFTKNNHIFLVQRRTDSRLSARVLTQQTLACYTSSEAAIQHVQAEIKRSSFVNVNVDLDVDVGIPDDAFVSNQDGFGSSKSAKSGGIYGQCYREVAESHDPKLGKKKVALGVLRMELKRFFHEKDGDECDSDVGQDPELSEDCTGELEGEMKMDVDMDTDFHVDDDTLVDGNIDKILDWVGYLPAVECLRKGLSSRVGGDGDDAGGGGGGDEGEEEEKEKETYFREFHTMIERLHVHDLGHGQSLDPIVWPQERMLGDSKTSSGSRMISKKAEMKSGDWEIGTTMSSSKKRGRGADEDDRGFGALGESECRKSVKRARASVCAGATIG</sequence>
<name>A0A8H7THJ0_9HELO</name>
<dbReference type="AlphaFoldDB" id="A0A8H7THJ0"/>
<proteinExistence type="predicted"/>
<organism evidence="2 3">
    <name type="scientific">Cadophora malorum</name>
    <dbReference type="NCBI Taxonomy" id="108018"/>
    <lineage>
        <taxon>Eukaryota</taxon>
        <taxon>Fungi</taxon>
        <taxon>Dikarya</taxon>
        <taxon>Ascomycota</taxon>
        <taxon>Pezizomycotina</taxon>
        <taxon>Leotiomycetes</taxon>
        <taxon>Helotiales</taxon>
        <taxon>Ploettnerulaceae</taxon>
        <taxon>Cadophora</taxon>
    </lineage>
</organism>
<accession>A0A8H7THJ0</accession>
<evidence type="ECO:0000313" key="2">
    <source>
        <dbReference type="EMBL" id="KAG4419031.1"/>
    </source>
</evidence>
<evidence type="ECO:0000313" key="3">
    <source>
        <dbReference type="Proteomes" id="UP000664132"/>
    </source>
</evidence>
<dbReference type="Proteomes" id="UP000664132">
    <property type="component" value="Unassembled WGS sequence"/>
</dbReference>
<feature type="region of interest" description="Disordered" evidence="1">
    <location>
        <begin position="206"/>
        <end position="231"/>
    </location>
</feature>
<feature type="region of interest" description="Disordered" evidence="1">
    <location>
        <begin position="294"/>
        <end position="317"/>
    </location>
</feature>
<keyword evidence="3" id="KW-1185">Reference proteome</keyword>